<dbReference type="GO" id="GO:0004175">
    <property type="term" value="F:endopeptidase activity"/>
    <property type="evidence" value="ECO:0007669"/>
    <property type="project" value="UniProtKB-ARBA"/>
</dbReference>
<feature type="transmembrane region" description="Helical" evidence="1">
    <location>
        <begin position="266"/>
        <end position="289"/>
    </location>
</feature>
<dbReference type="GO" id="GO:0080120">
    <property type="term" value="P:CAAX-box protein maturation"/>
    <property type="evidence" value="ECO:0007669"/>
    <property type="project" value="UniProtKB-ARBA"/>
</dbReference>
<feature type="transmembrane region" description="Helical" evidence="1">
    <location>
        <begin position="73"/>
        <end position="94"/>
    </location>
</feature>
<keyword evidence="4" id="KW-1185">Reference proteome</keyword>
<keyword evidence="1" id="KW-0472">Membrane</keyword>
<feature type="transmembrane region" description="Helical" evidence="1">
    <location>
        <begin position="114"/>
        <end position="133"/>
    </location>
</feature>
<dbReference type="OrthoDB" id="2035856at2"/>
<dbReference type="AlphaFoldDB" id="A0A267MP07"/>
<feature type="domain" description="CAAX prenyl protease 2/Lysostaphin resistance protein A-like" evidence="2">
    <location>
        <begin position="114"/>
        <end position="199"/>
    </location>
</feature>
<organism evidence="3 4">
    <name type="scientific">Anaeromicrobium sediminis</name>
    <dbReference type="NCBI Taxonomy" id="1478221"/>
    <lineage>
        <taxon>Bacteria</taxon>
        <taxon>Bacillati</taxon>
        <taxon>Bacillota</taxon>
        <taxon>Clostridia</taxon>
        <taxon>Peptostreptococcales</taxon>
        <taxon>Thermotaleaceae</taxon>
        <taxon>Anaeromicrobium</taxon>
    </lineage>
</organism>
<name>A0A267MP07_9FIRM</name>
<evidence type="ECO:0000256" key="1">
    <source>
        <dbReference type="SAM" id="Phobius"/>
    </source>
</evidence>
<keyword evidence="1" id="KW-1133">Transmembrane helix</keyword>
<gene>
    <name evidence="3" type="ORF">CCE28_03140</name>
</gene>
<evidence type="ECO:0000313" key="3">
    <source>
        <dbReference type="EMBL" id="PAB60553.1"/>
    </source>
</evidence>
<dbReference type="Pfam" id="PF02517">
    <property type="entry name" value="Rce1-like"/>
    <property type="match status" value="1"/>
</dbReference>
<dbReference type="Proteomes" id="UP000216024">
    <property type="component" value="Unassembled WGS sequence"/>
</dbReference>
<evidence type="ECO:0000259" key="2">
    <source>
        <dbReference type="Pfam" id="PF02517"/>
    </source>
</evidence>
<dbReference type="InterPro" id="IPR003675">
    <property type="entry name" value="Rce1/LyrA-like_dom"/>
</dbReference>
<protein>
    <recommendedName>
        <fullName evidence="2">CAAX prenyl protease 2/Lysostaphin resistance protein A-like domain-containing protein</fullName>
    </recommendedName>
</protein>
<comment type="caution">
    <text evidence="3">The sequence shown here is derived from an EMBL/GenBank/DDBJ whole genome shotgun (WGS) entry which is preliminary data.</text>
</comment>
<accession>A0A267MP07</accession>
<reference evidence="3 4" key="1">
    <citation type="submission" date="2017-06" db="EMBL/GenBank/DDBJ databases">
        <title>Draft genome sequence of anaerobic fermentative bacterium Anaeromicrobium sediminis DY2726D isolated from West Pacific Ocean sediments.</title>
        <authorList>
            <person name="Zeng X."/>
        </authorList>
    </citation>
    <scope>NUCLEOTIDE SEQUENCE [LARGE SCALE GENOMIC DNA]</scope>
    <source>
        <strain evidence="3 4">DY2726D</strain>
    </source>
</reference>
<sequence>MEIETKVEERNMYKANMFLLKTIIWLMIVGFFTPQWALLPIGAFIPCAIYLYKNKERRRAILSKFKLIDMKTYLILFLIWISVLPTKLSVIFIFEKFCGSEMIEELMDFPIENMYVLIISTVVFPALFEELVMRGIVLDGYRDKSIHVAAFMNGLLFGMFHMNFFQFTHTFIAGIVMTYVVRITGSILSSMFIHFTNNGFPEVLNLLSEPSTDEMDFNISNNELLIYFIVSTMGIFMAVKLMKYLSKKYKVDISFKNKEVFSKEKIINGPLITIGCIFFLMSMLIMSMYSGA</sequence>
<feature type="transmembrane region" description="Helical" evidence="1">
    <location>
        <begin position="224"/>
        <end position="245"/>
    </location>
</feature>
<keyword evidence="1" id="KW-0812">Transmembrane</keyword>
<dbReference type="EMBL" id="NIBG01000002">
    <property type="protein sequence ID" value="PAB60553.1"/>
    <property type="molecule type" value="Genomic_DNA"/>
</dbReference>
<feature type="transmembrane region" description="Helical" evidence="1">
    <location>
        <begin position="23"/>
        <end position="52"/>
    </location>
</feature>
<evidence type="ECO:0000313" key="4">
    <source>
        <dbReference type="Proteomes" id="UP000216024"/>
    </source>
</evidence>
<proteinExistence type="predicted"/>
<dbReference type="RefSeq" id="WP_095130909.1">
    <property type="nucleotide sequence ID" value="NZ_NIBG01000002.1"/>
</dbReference>